<evidence type="ECO:0000256" key="1">
    <source>
        <dbReference type="ARBA" id="ARBA00023015"/>
    </source>
</evidence>
<keyword evidence="2" id="KW-0238">DNA-binding</keyword>
<comment type="caution">
    <text evidence="5">The sequence shown here is derived from an EMBL/GenBank/DDBJ whole genome shotgun (WGS) entry which is preliminary data.</text>
</comment>
<dbReference type="PRINTS" id="PR00778">
    <property type="entry name" value="HTHARSR"/>
</dbReference>
<dbReference type="NCBIfam" id="NF033788">
    <property type="entry name" value="HTH_metalloreg"/>
    <property type="match status" value="1"/>
</dbReference>
<evidence type="ECO:0000259" key="4">
    <source>
        <dbReference type="PROSITE" id="PS50987"/>
    </source>
</evidence>
<dbReference type="SUPFAM" id="SSF46785">
    <property type="entry name" value="Winged helix' DNA-binding domain"/>
    <property type="match status" value="1"/>
</dbReference>
<keyword evidence="1" id="KW-0805">Transcription regulation</keyword>
<dbReference type="PANTHER" id="PTHR43132">
    <property type="entry name" value="ARSENICAL RESISTANCE OPERON REPRESSOR ARSR-RELATED"/>
    <property type="match status" value="1"/>
</dbReference>
<keyword evidence="6" id="KW-1185">Reference proteome</keyword>
<dbReference type="PROSITE" id="PS50987">
    <property type="entry name" value="HTH_ARSR_2"/>
    <property type="match status" value="1"/>
</dbReference>
<keyword evidence="3" id="KW-0804">Transcription</keyword>
<dbReference type="InterPro" id="IPR011991">
    <property type="entry name" value="ArsR-like_HTH"/>
</dbReference>
<proteinExistence type="predicted"/>
<dbReference type="PANTHER" id="PTHR43132:SF8">
    <property type="entry name" value="HTH-TYPE TRANSCRIPTIONAL REGULATOR KMTR"/>
    <property type="match status" value="1"/>
</dbReference>
<dbReference type="Proteomes" id="UP001523216">
    <property type="component" value="Unassembled WGS sequence"/>
</dbReference>
<evidence type="ECO:0000313" key="5">
    <source>
        <dbReference type="EMBL" id="MCM4078000.1"/>
    </source>
</evidence>
<evidence type="ECO:0000313" key="6">
    <source>
        <dbReference type="Proteomes" id="UP001523216"/>
    </source>
</evidence>
<dbReference type="SMART" id="SM00418">
    <property type="entry name" value="HTH_ARSR"/>
    <property type="match status" value="1"/>
</dbReference>
<protein>
    <submittedName>
        <fullName evidence="5">Metalloregulator ArsR/SmtB family transcription factor</fullName>
    </submittedName>
</protein>
<dbReference type="InterPro" id="IPR001845">
    <property type="entry name" value="HTH_ArsR_DNA-bd_dom"/>
</dbReference>
<accession>A0ABT0XWI3</accession>
<evidence type="ECO:0000256" key="3">
    <source>
        <dbReference type="ARBA" id="ARBA00023163"/>
    </source>
</evidence>
<dbReference type="Pfam" id="PF01022">
    <property type="entry name" value="HTH_5"/>
    <property type="match status" value="1"/>
</dbReference>
<dbReference type="RefSeq" id="WP_251797849.1">
    <property type="nucleotide sequence ID" value="NZ_JAMQOL010000012.1"/>
</dbReference>
<reference evidence="5 6" key="1">
    <citation type="submission" date="2022-06" db="EMBL/GenBank/DDBJ databases">
        <title>Actinoplanes abujensis sp. nov., isolated from Nigerian arid soil.</title>
        <authorList>
            <person name="Ding P."/>
        </authorList>
    </citation>
    <scope>NUCLEOTIDE SEQUENCE [LARGE SCALE GENOMIC DNA]</scope>
    <source>
        <strain evidence="6">TRM88002</strain>
    </source>
</reference>
<dbReference type="InterPro" id="IPR036390">
    <property type="entry name" value="WH_DNA-bd_sf"/>
</dbReference>
<dbReference type="Gene3D" id="1.10.10.10">
    <property type="entry name" value="Winged helix-like DNA-binding domain superfamily/Winged helix DNA-binding domain"/>
    <property type="match status" value="1"/>
</dbReference>
<gene>
    <name evidence="5" type="ORF">LXN57_10515</name>
</gene>
<sequence length="96" mass="10655">MTGINRVALAKAVEALQGMAYEHRLHILILLRAGEATPTELAEAVPAHSTAVSHHLRHLIHAGLVRRRREGRQVFYSLPDEATGRLVDDVLRYAAE</sequence>
<dbReference type="InterPro" id="IPR036388">
    <property type="entry name" value="WH-like_DNA-bd_sf"/>
</dbReference>
<dbReference type="EMBL" id="JAMQOL010000012">
    <property type="protein sequence ID" value="MCM4078000.1"/>
    <property type="molecule type" value="Genomic_DNA"/>
</dbReference>
<dbReference type="InterPro" id="IPR051011">
    <property type="entry name" value="Metal_resp_trans_reg"/>
</dbReference>
<name>A0ABT0XWI3_9ACTN</name>
<dbReference type="CDD" id="cd00090">
    <property type="entry name" value="HTH_ARSR"/>
    <property type="match status" value="1"/>
</dbReference>
<organism evidence="5 6">
    <name type="scientific">Paractinoplanes hotanensis</name>
    <dbReference type="NCBI Taxonomy" id="2906497"/>
    <lineage>
        <taxon>Bacteria</taxon>
        <taxon>Bacillati</taxon>
        <taxon>Actinomycetota</taxon>
        <taxon>Actinomycetes</taxon>
        <taxon>Micromonosporales</taxon>
        <taxon>Micromonosporaceae</taxon>
        <taxon>Paractinoplanes</taxon>
    </lineage>
</organism>
<evidence type="ECO:0000256" key="2">
    <source>
        <dbReference type="ARBA" id="ARBA00023125"/>
    </source>
</evidence>
<feature type="domain" description="HTH arsR-type" evidence="4">
    <location>
        <begin position="4"/>
        <end position="96"/>
    </location>
</feature>